<reference evidence="1 2" key="1">
    <citation type="submission" date="2016-10" db="EMBL/GenBank/DDBJ databases">
        <authorList>
            <person name="de Groot N.N."/>
        </authorList>
    </citation>
    <scope>NUCLEOTIDE SEQUENCE [LARGE SCALE GENOMIC DNA]</scope>
    <source>
        <strain evidence="1 2">DSM 26130</strain>
    </source>
</reference>
<dbReference type="Proteomes" id="UP000198598">
    <property type="component" value="Unassembled WGS sequence"/>
</dbReference>
<dbReference type="AlphaFoldDB" id="A0A1I2H6N7"/>
<keyword evidence="2" id="KW-1185">Reference proteome</keyword>
<evidence type="ECO:0000313" key="1">
    <source>
        <dbReference type="EMBL" id="SFF25033.1"/>
    </source>
</evidence>
<organism evidence="1 2">
    <name type="scientific">Spirosoma endophyticum</name>
    <dbReference type="NCBI Taxonomy" id="662367"/>
    <lineage>
        <taxon>Bacteria</taxon>
        <taxon>Pseudomonadati</taxon>
        <taxon>Bacteroidota</taxon>
        <taxon>Cytophagia</taxon>
        <taxon>Cytophagales</taxon>
        <taxon>Cytophagaceae</taxon>
        <taxon>Spirosoma</taxon>
    </lineage>
</organism>
<protein>
    <submittedName>
        <fullName evidence="1">Uncharacterized protein</fullName>
    </submittedName>
</protein>
<dbReference type="EMBL" id="FOLQ01000038">
    <property type="protein sequence ID" value="SFF25033.1"/>
    <property type="molecule type" value="Genomic_DNA"/>
</dbReference>
<gene>
    <name evidence="1" type="ORF">SAMN05216167_13823</name>
</gene>
<name>A0A1I2H6N7_9BACT</name>
<accession>A0A1I2H6N7</accession>
<dbReference type="RefSeq" id="WP_093834750.1">
    <property type="nucleotide sequence ID" value="NZ_FOLQ01000038.1"/>
</dbReference>
<proteinExistence type="predicted"/>
<sequence>MSYKLSLNFTEIETKLLLVRRSDKPYSETFDEFGFLKEQAIPKVEWPGMSINLLGAKFKPGDIKYIQTSSSAEPWKGESVKYADLIKNITIKEDVIPIYFWYEDMNAKSFPYERPKDQVQKLMLESLGYSATELAKSDFVKLKGTTSIEHAPTKSNYWHVELEMKHADGTLFVRKDTKKGWAGKAAQAVSDIISVKAFSDLTIGNEVYRIEKKNYLLNK</sequence>
<evidence type="ECO:0000313" key="2">
    <source>
        <dbReference type="Proteomes" id="UP000198598"/>
    </source>
</evidence>
<dbReference type="STRING" id="662367.SAMN05216167_13823"/>